<proteinExistence type="predicted"/>
<evidence type="ECO:0000313" key="1">
    <source>
        <dbReference type="EMBL" id="GAA1660252.1"/>
    </source>
</evidence>
<dbReference type="RefSeq" id="WP_344307059.1">
    <property type="nucleotide sequence ID" value="NZ_BAAANY010000002.1"/>
</dbReference>
<accession>A0ABN2FVT4</accession>
<name>A0ABN2FVT4_9ACTN</name>
<dbReference type="Proteomes" id="UP001500618">
    <property type="component" value="Unassembled WGS sequence"/>
</dbReference>
<protein>
    <recommendedName>
        <fullName evidence="3">Neutral/alkaline non-lysosomal ceramidase N-terminal domain-containing protein</fullName>
    </recommendedName>
</protein>
<organism evidence="1 2">
    <name type="scientific">Fodinicola feengrottensis</name>
    <dbReference type="NCBI Taxonomy" id="435914"/>
    <lineage>
        <taxon>Bacteria</taxon>
        <taxon>Bacillati</taxon>
        <taxon>Actinomycetota</taxon>
        <taxon>Actinomycetes</taxon>
        <taxon>Mycobacteriales</taxon>
        <taxon>Fodinicola</taxon>
    </lineage>
</organism>
<evidence type="ECO:0000313" key="2">
    <source>
        <dbReference type="Proteomes" id="UP001500618"/>
    </source>
</evidence>
<comment type="caution">
    <text evidence="1">The sequence shown here is derived from an EMBL/GenBank/DDBJ whole genome shotgun (WGS) entry which is preliminary data.</text>
</comment>
<sequence>MISVGHGVVSLDVPLGTPMGGYAARVGPSTGTLDGLEMHAVSMSAAGRRFLWLVGDLPAINTDLADAITARLSSASPELVWVGATHTHSGPDTGCHAGGGTTPPALLTQLTNAAQEAAAAAVRAEVPGFLTVHSGELEAVAGQRSGPAPLGTVPITALAFRSPAGDLLGMIAILPIHPTILGADNQLVSADLAGAVRQGLIDVPWTMVATGAAGDISTRPHRREQTPTELARLGTLAAAQLMALLENPGSAVDGAGLAGARTLGFGLPARTNEGAPALAGIRSRLAAAQATGDPVAVREAETALQGAELSAVSRPADPRLTVSAIQVGSLRLVAFGAEPYLDLQAQVIAGAPDVSALVGYTHGYLGYLPTKAAYDTDVYEVNISPVAAGAGELAVAEGIRLSSTLASQFRS</sequence>
<evidence type="ECO:0008006" key="3">
    <source>
        <dbReference type="Google" id="ProtNLM"/>
    </source>
</evidence>
<dbReference type="EMBL" id="BAAANY010000002">
    <property type="protein sequence ID" value="GAA1660252.1"/>
    <property type="molecule type" value="Genomic_DNA"/>
</dbReference>
<gene>
    <name evidence="1" type="ORF">GCM10009765_07100</name>
</gene>
<keyword evidence="2" id="KW-1185">Reference proteome</keyword>
<reference evidence="1 2" key="1">
    <citation type="journal article" date="2019" name="Int. J. Syst. Evol. Microbiol.">
        <title>The Global Catalogue of Microorganisms (GCM) 10K type strain sequencing project: providing services to taxonomists for standard genome sequencing and annotation.</title>
        <authorList>
            <consortium name="The Broad Institute Genomics Platform"/>
            <consortium name="The Broad Institute Genome Sequencing Center for Infectious Disease"/>
            <person name="Wu L."/>
            <person name="Ma J."/>
        </authorList>
    </citation>
    <scope>NUCLEOTIDE SEQUENCE [LARGE SCALE GENOMIC DNA]</scope>
    <source>
        <strain evidence="1 2">JCM 14718</strain>
    </source>
</reference>